<dbReference type="InParanoid" id="A0A0H2RYH7"/>
<dbReference type="AlphaFoldDB" id="A0A0H2RYH7"/>
<keyword evidence="3" id="KW-1185">Reference proteome</keyword>
<dbReference type="Proteomes" id="UP000053477">
    <property type="component" value="Unassembled WGS sequence"/>
</dbReference>
<gene>
    <name evidence="2" type="ORF">SCHPADRAFT_996519</name>
</gene>
<evidence type="ECO:0000256" key="1">
    <source>
        <dbReference type="SAM" id="MobiDB-lite"/>
    </source>
</evidence>
<evidence type="ECO:0000313" key="3">
    <source>
        <dbReference type="Proteomes" id="UP000053477"/>
    </source>
</evidence>
<feature type="compositionally biased region" description="Polar residues" evidence="1">
    <location>
        <begin position="183"/>
        <end position="193"/>
    </location>
</feature>
<sequence length="203" mass="23378">MAWIGYATPQAKRIVMSVFGDHITSFAGPSSEALLSTRQIYEAAIRTKETTKAYVPPRPQEMMHKKTSGKIVAKSWPPNDKHPIRSMRYLKQVVLTDLEERGLVEKVHRKRPPTEIEKQVLDSKLKARNKGRSINKLAPIEPGDNVSEWLWRKRVGADTKWVEEESSVEKLEGKYRSSYYWPDNQNKWGSSVGSVDKQKRSRQ</sequence>
<dbReference type="OrthoDB" id="2587968at2759"/>
<evidence type="ECO:0000313" key="2">
    <source>
        <dbReference type="EMBL" id="KLO14528.1"/>
    </source>
</evidence>
<dbReference type="EMBL" id="KQ085942">
    <property type="protein sequence ID" value="KLO14528.1"/>
    <property type="molecule type" value="Genomic_DNA"/>
</dbReference>
<accession>A0A0H2RYH7</accession>
<feature type="region of interest" description="Disordered" evidence="1">
    <location>
        <begin position="182"/>
        <end position="203"/>
    </location>
</feature>
<organism evidence="2 3">
    <name type="scientific">Schizopora paradoxa</name>
    <dbReference type="NCBI Taxonomy" id="27342"/>
    <lineage>
        <taxon>Eukaryota</taxon>
        <taxon>Fungi</taxon>
        <taxon>Dikarya</taxon>
        <taxon>Basidiomycota</taxon>
        <taxon>Agaricomycotina</taxon>
        <taxon>Agaricomycetes</taxon>
        <taxon>Hymenochaetales</taxon>
        <taxon>Schizoporaceae</taxon>
        <taxon>Schizopora</taxon>
    </lineage>
</organism>
<proteinExistence type="predicted"/>
<reference evidence="2 3" key="1">
    <citation type="submission" date="2015-04" db="EMBL/GenBank/DDBJ databases">
        <title>Complete genome sequence of Schizopora paradoxa KUC8140, a cosmopolitan wood degrader in East Asia.</title>
        <authorList>
            <consortium name="DOE Joint Genome Institute"/>
            <person name="Min B."/>
            <person name="Park H."/>
            <person name="Jang Y."/>
            <person name="Kim J.-J."/>
            <person name="Kim K.H."/>
            <person name="Pangilinan J."/>
            <person name="Lipzen A."/>
            <person name="Riley R."/>
            <person name="Grigoriev I.V."/>
            <person name="Spatafora J.W."/>
            <person name="Choi I.-G."/>
        </authorList>
    </citation>
    <scope>NUCLEOTIDE SEQUENCE [LARGE SCALE GENOMIC DNA]</scope>
    <source>
        <strain evidence="2 3">KUC8140</strain>
    </source>
</reference>
<protein>
    <submittedName>
        <fullName evidence="2">Uncharacterized protein</fullName>
    </submittedName>
</protein>
<name>A0A0H2RYH7_9AGAM</name>